<proteinExistence type="predicted"/>
<evidence type="ECO:0000313" key="3">
    <source>
        <dbReference type="Proteomes" id="UP000318017"/>
    </source>
</evidence>
<evidence type="ECO:0000313" key="2">
    <source>
        <dbReference type="EMBL" id="QDV27549.1"/>
    </source>
</evidence>
<keyword evidence="3" id="KW-1185">Reference proteome</keyword>
<sequence length="142" mass="15057">MPQVHLYAILLTALMVAGCAPPNPRKAISGKVTLKDAQLDEGVIEFRPLEASSSGGPPATTAGSVIAEGAYSIEAEAGLVPGKYKVMISSANSKLPDNEDEIPGPSGNFVMKDRIPPEFNTRSKLTVEVTEQGENKFDFDIP</sequence>
<name>A0A518GG35_9BACT</name>
<evidence type="ECO:0008006" key="4">
    <source>
        <dbReference type="Google" id="ProtNLM"/>
    </source>
</evidence>
<protein>
    <recommendedName>
        <fullName evidence="4">Carboxypeptidase regulatory-like domain-containing protein</fullName>
    </recommendedName>
</protein>
<dbReference type="AlphaFoldDB" id="A0A518GG35"/>
<dbReference type="RefSeq" id="WP_145085111.1">
    <property type="nucleotide sequence ID" value="NZ_CP036298.1"/>
</dbReference>
<reference evidence="2 3" key="1">
    <citation type="submission" date="2019-02" db="EMBL/GenBank/DDBJ databases">
        <title>Deep-cultivation of Planctomycetes and their phenomic and genomic characterization uncovers novel biology.</title>
        <authorList>
            <person name="Wiegand S."/>
            <person name="Jogler M."/>
            <person name="Boedeker C."/>
            <person name="Pinto D."/>
            <person name="Vollmers J."/>
            <person name="Rivas-Marin E."/>
            <person name="Kohn T."/>
            <person name="Peeters S.H."/>
            <person name="Heuer A."/>
            <person name="Rast P."/>
            <person name="Oberbeckmann S."/>
            <person name="Bunk B."/>
            <person name="Jeske O."/>
            <person name="Meyerdierks A."/>
            <person name="Storesund J.E."/>
            <person name="Kallscheuer N."/>
            <person name="Luecker S."/>
            <person name="Lage O.M."/>
            <person name="Pohl T."/>
            <person name="Merkel B.J."/>
            <person name="Hornburger P."/>
            <person name="Mueller R.-W."/>
            <person name="Bruemmer F."/>
            <person name="Labrenz M."/>
            <person name="Spormann A.M."/>
            <person name="Op den Camp H."/>
            <person name="Overmann J."/>
            <person name="Amann R."/>
            <person name="Jetten M.S.M."/>
            <person name="Mascher T."/>
            <person name="Medema M.H."/>
            <person name="Devos D.P."/>
            <person name="Kaster A.-K."/>
            <person name="Ovreas L."/>
            <person name="Rohde M."/>
            <person name="Galperin M.Y."/>
            <person name="Jogler C."/>
        </authorList>
    </citation>
    <scope>NUCLEOTIDE SEQUENCE [LARGE SCALE GENOMIC DNA]</scope>
    <source>
        <strain evidence="2 3">Q31a</strain>
    </source>
</reference>
<dbReference type="EMBL" id="CP036298">
    <property type="protein sequence ID" value="QDV27549.1"/>
    <property type="molecule type" value="Genomic_DNA"/>
</dbReference>
<evidence type="ECO:0000256" key="1">
    <source>
        <dbReference type="SAM" id="MobiDB-lite"/>
    </source>
</evidence>
<organism evidence="2 3">
    <name type="scientific">Aureliella helgolandensis</name>
    <dbReference type="NCBI Taxonomy" id="2527968"/>
    <lineage>
        <taxon>Bacteria</taxon>
        <taxon>Pseudomonadati</taxon>
        <taxon>Planctomycetota</taxon>
        <taxon>Planctomycetia</taxon>
        <taxon>Pirellulales</taxon>
        <taxon>Pirellulaceae</taxon>
        <taxon>Aureliella</taxon>
    </lineage>
</organism>
<dbReference type="KEGG" id="ahel:Q31a_59380"/>
<dbReference type="Proteomes" id="UP000318017">
    <property type="component" value="Chromosome"/>
</dbReference>
<gene>
    <name evidence="2" type="ORF">Q31a_59380</name>
</gene>
<feature type="region of interest" description="Disordered" evidence="1">
    <location>
        <begin position="94"/>
        <end position="114"/>
    </location>
</feature>
<dbReference type="OrthoDB" id="280343at2"/>
<accession>A0A518GG35</accession>